<feature type="short sequence motif" description="HXTX 2" evidence="2">
    <location>
        <begin position="130"/>
        <end position="133"/>
    </location>
</feature>
<dbReference type="SUPFAM" id="SSF55144">
    <property type="entry name" value="LigT-like"/>
    <property type="match status" value="1"/>
</dbReference>
<name>A0A3D8PRW7_9BACI</name>
<dbReference type="HAMAP" id="MF_01940">
    <property type="entry name" value="RNA_CPDase"/>
    <property type="match status" value="1"/>
</dbReference>
<sequence>MSDLAHYFIAIHLSRPLQDHFADWQTELKERLAYKQWTAKQDLHITLKFLGPIDDNKLRSLKYELAKNLTSLANFPVLLGSIGVFGNPNKPRVLFAGVETTKALLTLQQIVETSSANVGFIKETRAFHPHITLAKKWAGNDDIQFEGMIGKLKYDYQELKSMLVADVVLFQIYPKRNPKYVVIDRYELQSNNE</sequence>
<protein>
    <recommendedName>
        <fullName evidence="2">RNA 2',3'-cyclic phosphodiesterase</fullName>
        <shortName evidence="2">RNA 2',3'-CPDase</shortName>
        <ecNumber evidence="2">3.1.4.58</ecNumber>
    </recommendedName>
</protein>
<comment type="catalytic activity">
    <reaction evidence="2">
        <text>a 3'-end 2',3'-cyclophospho-ribonucleotide-RNA + H2O = a 3'-end 2'-phospho-ribonucleotide-RNA + H(+)</text>
        <dbReference type="Rhea" id="RHEA:11828"/>
        <dbReference type="Rhea" id="RHEA-COMP:10464"/>
        <dbReference type="Rhea" id="RHEA-COMP:17353"/>
        <dbReference type="ChEBI" id="CHEBI:15377"/>
        <dbReference type="ChEBI" id="CHEBI:15378"/>
        <dbReference type="ChEBI" id="CHEBI:83064"/>
        <dbReference type="ChEBI" id="CHEBI:173113"/>
        <dbReference type="EC" id="3.1.4.58"/>
    </reaction>
</comment>
<dbReference type="InterPro" id="IPR009097">
    <property type="entry name" value="Cyclic_Pdiesterase"/>
</dbReference>
<dbReference type="AlphaFoldDB" id="A0A3D8PRW7"/>
<feature type="active site" description="Proton donor" evidence="2">
    <location>
        <position position="44"/>
    </location>
</feature>
<dbReference type="EC" id="3.1.4.58" evidence="2"/>
<dbReference type="GO" id="GO:0008664">
    <property type="term" value="F:RNA 2',3'-cyclic 3'-phosphodiesterase activity"/>
    <property type="evidence" value="ECO:0007669"/>
    <property type="project" value="UniProtKB-EC"/>
</dbReference>
<comment type="function">
    <text evidence="2">Hydrolyzes RNA 2',3'-cyclic phosphodiester to an RNA 2'-phosphomonoester.</text>
</comment>
<dbReference type="Pfam" id="PF13563">
    <property type="entry name" value="2_5_RNA_ligase2"/>
    <property type="match status" value="1"/>
</dbReference>
<reference evidence="4" key="1">
    <citation type="submission" date="2017-11" db="EMBL/GenBank/DDBJ databases">
        <authorList>
            <person name="Zhu W."/>
        </authorList>
    </citation>
    <scope>NUCLEOTIDE SEQUENCE [LARGE SCALE GENOMIC DNA]</scope>
    <source>
        <strain evidence="4">CAU 1183</strain>
    </source>
</reference>
<dbReference type="Proteomes" id="UP000257143">
    <property type="component" value="Unassembled WGS sequence"/>
</dbReference>
<proteinExistence type="inferred from homology"/>
<dbReference type="EMBL" id="PIOC01000017">
    <property type="protein sequence ID" value="RDW18317.1"/>
    <property type="molecule type" value="Genomic_DNA"/>
</dbReference>
<dbReference type="GO" id="GO:0004113">
    <property type="term" value="F:2',3'-cyclic-nucleotide 3'-phosphodiesterase activity"/>
    <property type="evidence" value="ECO:0007669"/>
    <property type="project" value="InterPro"/>
</dbReference>
<comment type="caution">
    <text evidence="3">The sequence shown here is derived from an EMBL/GenBank/DDBJ whole genome shotgun (WGS) entry which is preliminary data.</text>
</comment>
<evidence type="ECO:0000256" key="2">
    <source>
        <dbReference type="HAMAP-Rule" id="MF_01940"/>
    </source>
</evidence>
<dbReference type="OrthoDB" id="9789350at2"/>
<organism evidence="3 4">
    <name type="scientific">Oceanobacillus arenosus</name>
    <dbReference type="NCBI Taxonomy" id="1229153"/>
    <lineage>
        <taxon>Bacteria</taxon>
        <taxon>Bacillati</taxon>
        <taxon>Bacillota</taxon>
        <taxon>Bacilli</taxon>
        <taxon>Bacillales</taxon>
        <taxon>Bacillaceae</taxon>
        <taxon>Oceanobacillus</taxon>
    </lineage>
</organism>
<dbReference type="InterPro" id="IPR004175">
    <property type="entry name" value="RNA_CPDase"/>
</dbReference>
<evidence type="ECO:0000313" key="3">
    <source>
        <dbReference type="EMBL" id="RDW18317.1"/>
    </source>
</evidence>
<dbReference type="PANTHER" id="PTHR35561">
    <property type="entry name" value="RNA 2',3'-CYCLIC PHOSPHODIESTERASE"/>
    <property type="match status" value="1"/>
</dbReference>
<feature type="active site" description="Proton acceptor" evidence="2">
    <location>
        <position position="130"/>
    </location>
</feature>
<dbReference type="NCBIfam" id="TIGR02258">
    <property type="entry name" value="2_5_ligase"/>
    <property type="match status" value="1"/>
</dbReference>
<accession>A0A3D8PRW7</accession>
<dbReference type="PANTHER" id="PTHR35561:SF1">
    <property type="entry name" value="RNA 2',3'-CYCLIC PHOSPHODIESTERASE"/>
    <property type="match status" value="1"/>
</dbReference>
<gene>
    <name evidence="3" type="ORF">CWR48_12105</name>
</gene>
<dbReference type="RefSeq" id="WP_115773496.1">
    <property type="nucleotide sequence ID" value="NZ_PIOC01000017.1"/>
</dbReference>
<evidence type="ECO:0000313" key="4">
    <source>
        <dbReference type="Proteomes" id="UP000257143"/>
    </source>
</evidence>
<evidence type="ECO:0000256" key="1">
    <source>
        <dbReference type="ARBA" id="ARBA00022801"/>
    </source>
</evidence>
<comment type="similarity">
    <text evidence="2">Belongs to the 2H phosphoesterase superfamily. ThpR family.</text>
</comment>
<keyword evidence="1 2" id="KW-0378">Hydrolase</keyword>
<dbReference type="Gene3D" id="3.90.1140.10">
    <property type="entry name" value="Cyclic phosphodiesterase"/>
    <property type="match status" value="1"/>
</dbReference>
<keyword evidence="4" id="KW-1185">Reference proteome</keyword>
<feature type="short sequence motif" description="HXTX 1" evidence="2">
    <location>
        <begin position="44"/>
        <end position="47"/>
    </location>
</feature>